<evidence type="ECO:0000256" key="5">
    <source>
        <dbReference type="ARBA" id="ARBA00038359"/>
    </source>
</evidence>
<feature type="transmembrane region" description="Helical" evidence="6">
    <location>
        <begin position="69"/>
        <end position="89"/>
    </location>
</feature>
<dbReference type="EMBL" id="WVTA01000004">
    <property type="protein sequence ID" value="KAK3213950.1"/>
    <property type="molecule type" value="Genomic_DNA"/>
</dbReference>
<proteinExistence type="inferred from homology"/>
<sequence length="363" mass="39993">MGAALLFAGGSATFFGMSSQMENWVSNPEETHGPLMVGSIWALTGISGAFLALRLYIRRNVGKLWIDDILLIFAWMFLLAQAILNQLAVDLGFVDFSNLQRIAYFGAIGLTLSTLAINLSKISFGITLLRLTTSWAQWYTWFAIITLSAFAIPVIILPWVQCRPLEKTFVDLIPGECIDKRPSVNFGIFQAIWAALMDISLALLPWSIIWNVQMRIPEKIGVCLAMSLGILAGATAIMRAVYVQQLATQDISYDATKSVIWSAAESAMTIVATSIPVLRAFINKKIGSAISYIRSSSNRSTNASVMQSRANNSVRLSTAISKKETSRNVSRANTLTRNSKNWITLDGISDKSVTHEELRPQDD</sequence>
<evidence type="ECO:0000313" key="8">
    <source>
        <dbReference type="EMBL" id="KAK3213950.1"/>
    </source>
</evidence>
<feature type="transmembrane region" description="Helical" evidence="6">
    <location>
        <begin position="260"/>
        <end position="282"/>
    </location>
</feature>
<keyword evidence="2 6" id="KW-0812">Transmembrane</keyword>
<dbReference type="Proteomes" id="UP001280581">
    <property type="component" value="Unassembled WGS sequence"/>
</dbReference>
<dbReference type="InterPro" id="IPR049326">
    <property type="entry name" value="Rhodopsin_dom_fungi"/>
</dbReference>
<dbReference type="AlphaFoldDB" id="A0AAN6RHY3"/>
<reference evidence="8 9" key="1">
    <citation type="submission" date="2021-02" db="EMBL/GenBank/DDBJ databases">
        <title>Genome assembly of Pseudopithomyces chartarum.</title>
        <authorList>
            <person name="Jauregui R."/>
            <person name="Singh J."/>
            <person name="Voisey C."/>
        </authorList>
    </citation>
    <scope>NUCLEOTIDE SEQUENCE [LARGE SCALE GENOMIC DNA]</scope>
    <source>
        <strain evidence="8 9">AGR01</strain>
    </source>
</reference>
<keyword evidence="3 6" id="KW-1133">Transmembrane helix</keyword>
<comment type="subcellular location">
    <subcellularLocation>
        <location evidence="1">Membrane</location>
        <topology evidence="1">Multi-pass membrane protein</topology>
    </subcellularLocation>
</comment>
<feature type="transmembrane region" description="Helical" evidence="6">
    <location>
        <begin position="188"/>
        <end position="208"/>
    </location>
</feature>
<feature type="transmembrane region" description="Helical" evidence="6">
    <location>
        <begin position="139"/>
        <end position="160"/>
    </location>
</feature>
<feature type="transmembrane region" description="Helical" evidence="6">
    <location>
        <begin position="36"/>
        <end position="57"/>
    </location>
</feature>
<comment type="similarity">
    <text evidence="5">Belongs to the SAT4 family.</text>
</comment>
<dbReference type="PANTHER" id="PTHR33048">
    <property type="entry name" value="PTH11-LIKE INTEGRAL MEMBRANE PROTEIN (AFU_ORTHOLOGUE AFUA_5G11245)"/>
    <property type="match status" value="1"/>
</dbReference>
<accession>A0AAN6RHY3</accession>
<comment type="caution">
    <text evidence="8">The sequence shown here is derived from an EMBL/GenBank/DDBJ whole genome shotgun (WGS) entry which is preliminary data.</text>
</comment>
<evidence type="ECO:0000256" key="4">
    <source>
        <dbReference type="ARBA" id="ARBA00023136"/>
    </source>
</evidence>
<organism evidence="8 9">
    <name type="scientific">Pseudopithomyces chartarum</name>
    <dbReference type="NCBI Taxonomy" id="1892770"/>
    <lineage>
        <taxon>Eukaryota</taxon>
        <taxon>Fungi</taxon>
        <taxon>Dikarya</taxon>
        <taxon>Ascomycota</taxon>
        <taxon>Pezizomycotina</taxon>
        <taxon>Dothideomycetes</taxon>
        <taxon>Pleosporomycetidae</taxon>
        <taxon>Pleosporales</taxon>
        <taxon>Massarineae</taxon>
        <taxon>Didymosphaeriaceae</taxon>
        <taxon>Pseudopithomyces</taxon>
    </lineage>
</organism>
<dbReference type="InterPro" id="IPR052337">
    <property type="entry name" value="SAT4-like"/>
</dbReference>
<keyword evidence="4 6" id="KW-0472">Membrane</keyword>
<gene>
    <name evidence="8" type="ORF">GRF29_28g1597981</name>
</gene>
<dbReference type="GO" id="GO:0016020">
    <property type="term" value="C:membrane"/>
    <property type="evidence" value="ECO:0007669"/>
    <property type="project" value="UniProtKB-SubCell"/>
</dbReference>
<dbReference type="Pfam" id="PF20684">
    <property type="entry name" value="Fung_rhodopsin"/>
    <property type="match status" value="1"/>
</dbReference>
<evidence type="ECO:0000313" key="9">
    <source>
        <dbReference type="Proteomes" id="UP001280581"/>
    </source>
</evidence>
<feature type="transmembrane region" description="Helical" evidence="6">
    <location>
        <begin position="220"/>
        <end position="240"/>
    </location>
</feature>
<name>A0AAN6RHY3_9PLEO</name>
<dbReference type="PANTHER" id="PTHR33048:SF42">
    <property type="entry name" value="INTEGRAL MEMBRANE PROTEIN"/>
    <property type="match status" value="1"/>
</dbReference>
<protein>
    <recommendedName>
        <fullName evidence="7">Rhodopsin domain-containing protein</fullName>
    </recommendedName>
</protein>
<feature type="domain" description="Rhodopsin" evidence="7">
    <location>
        <begin position="53"/>
        <end position="283"/>
    </location>
</feature>
<evidence type="ECO:0000256" key="6">
    <source>
        <dbReference type="SAM" id="Phobius"/>
    </source>
</evidence>
<evidence type="ECO:0000256" key="1">
    <source>
        <dbReference type="ARBA" id="ARBA00004141"/>
    </source>
</evidence>
<evidence type="ECO:0000256" key="2">
    <source>
        <dbReference type="ARBA" id="ARBA00022692"/>
    </source>
</evidence>
<keyword evidence="9" id="KW-1185">Reference proteome</keyword>
<evidence type="ECO:0000256" key="3">
    <source>
        <dbReference type="ARBA" id="ARBA00022989"/>
    </source>
</evidence>
<feature type="transmembrane region" description="Helical" evidence="6">
    <location>
        <begin position="101"/>
        <end position="119"/>
    </location>
</feature>
<evidence type="ECO:0000259" key="7">
    <source>
        <dbReference type="Pfam" id="PF20684"/>
    </source>
</evidence>